<keyword evidence="3" id="KW-1185">Reference proteome</keyword>
<accession>A0A6P2D4B8</accession>
<sequence>MRRLHTYERRLSLPAYGAVLGWALVIGGGIKPVWIGLLLMRAEAEDITWRDVGELFLSNFPTLAIVIVGAILVLGYSRPKRRCDQ</sequence>
<protein>
    <submittedName>
        <fullName evidence="2">Uncharacterized protein</fullName>
    </submittedName>
</protein>
<dbReference type="EMBL" id="LR593886">
    <property type="protein sequence ID" value="VTR95275.1"/>
    <property type="molecule type" value="Genomic_DNA"/>
</dbReference>
<dbReference type="AlphaFoldDB" id="A0A6P2D4B8"/>
<feature type="transmembrane region" description="Helical" evidence="1">
    <location>
        <begin position="55"/>
        <end position="76"/>
    </location>
</feature>
<dbReference type="Proteomes" id="UP000464178">
    <property type="component" value="Chromosome"/>
</dbReference>
<feature type="transmembrane region" description="Helical" evidence="1">
    <location>
        <begin position="12"/>
        <end position="35"/>
    </location>
</feature>
<gene>
    <name evidence="2" type="ORF">SOIL9_24390</name>
</gene>
<keyword evidence="1" id="KW-1133">Transmembrane helix</keyword>
<proteinExistence type="predicted"/>
<evidence type="ECO:0000313" key="2">
    <source>
        <dbReference type="EMBL" id="VTR95275.1"/>
    </source>
</evidence>
<keyword evidence="1" id="KW-0812">Transmembrane</keyword>
<reference evidence="2 3" key="1">
    <citation type="submission" date="2019-05" db="EMBL/GenBank/DDBJ databases">
        <authorList>
            <consortium name="Science for Life Laboratories"/>
        </authorList>
    </citation>
    <scope>NUCLEOTIDE SEQUENCE [LARGE SCALE GENOMIC DNA]</scope>
    <source>
        <strain evidence="2">Soil9</strain>
    </source>
</reference>
<evidence type="ECO:0000256" key="1">
    <source>
        <dbReference type="SAM" id="Phobius"/>
    </source>
</evidence>
<keyword evidence="1" id="KW-0472">Membrane</keyword>
<organism evidence="2 3">
    <name type="scientific">Gemmata massiliana</name>
    <dbReference type="NCBI Taxonomy" id="1210884"/>
    <lineage>
        <taxon>Bacteria</taxon>
        <taxon>Pseudomonadati</taxon>
        <taxon>Planctomycetota</taxon>
        <taxon>Planctomycetia</taxon>
        <taxon>Gemmatales</taxon>
        <taxon>Gemmataceae</taxon>
        <taxon>Gemmata</taxon>
    </lineage>
</organism>
<name>A0A6P2D4B8_9BACT</name>
<evidence type="ECO:0000313" key="3">
    <source>
        <dbReference type="Proteomes" id="UP000464178"/>
    </source>
</evidence>
<dbReference type="KEGG" id="gms:SOIL9_24390"/>